<dbReference type="PANTHER" id="PTHR40763:SF4">
    <property type="entry name" value="DUF1707 DOMAIN-CONTAINING PROTEIN"/>
    <property type="match status" value="1"/>
</dbReference>
<sequence length="279" mass="30433">MTRARDLDRVETCNVLDAAYAEGQLSAEDYFDRTEKARSAKTLLELARLVNDLQVPKIDTTTAPRTSVTRKAVYIGGAALIVVGAVAAVAWSRSPLTPSEHITASYASSTSLAPPFPTTTLVPEPTVEPILIAHIDTLTPEGIGAFIERYRDEFGNMFIDDASFHGDHSLVSRAVPDAPALTESISFRDGFERDVTSIPRRTGQPTFDLGSIQIDKLAPYMVNIGGYINVPDAAITHLIVDVNYGVPKIRIYGENGLGHKGRIEVTPWGEISRSYPYEN</sequence>
<comment type="caution">
    <text evidence="2">The sequence shown here is derived from an EMBL/GenBank/DDBJ whole genome shotgun (WGS) entry which is preliminary data.</text>
</comment>
<accession>A0A652YRP0</accession>
<evidence type="ECO:0000313" key="2">
    <source>
        <dbReference type="EMBL" id="TYQ05236.1"/>
    </source>
</evidence>
<protein>
    <submittedName>
        <fullName evidence="2">Uncharacterized protein DUF1707</fullName>
    </submittedName>
</protein>
<dbReference type="InterPro" id="IPR012551">
    <property type="entry name" value="DUF1707_SHOCT-like"/>
</dbReference>
<proteinExistence type="predicted"/>
<evidence type="ECO:0000259" key="1">
    <source>
        <dbReference type="Pfam" id="PF08044"/>
    </source>
</evidence>
<dbReference type="PANTHER" id="PTHR40763">
    <property type="entry name" value="MEMBRANE PROTEIN-RELATED"/>
    <property type="match status" value="1"/>
</dbReference>
<dbReference type="EMBL" id="VNIQ01000003">
    <property type="protein sequence ID" value="TYQ05236.1"/>
    <property type="molecule type" value="Genomic_DNA"/>
</dbReference>
<dbReference type="AlphaFoldDB" id="A0A652YRP0"/>
<organism evidence="2">
    <name type="scientific">Nocardia globerula</name>
    <dbReference type="NCBI Taxonomy" id="1818"/>
    <lineage>
        <taxon>Bacteria</taxon>
        <taxon>Bacillati</taxon>
        <taxon>Actinomycetota</taxon>
        <taxon>Actinomycetes</taxon>
        <taxon>Mycobacteriales</taxon>
        <taxon>Nocardiaceae</taxon>
        <taxon>Nocardia</taxon>
    </lineage>
</organism>
<dbReference type="Pfam" id="PF08044">
    <property type="entry name" value="DUF1707"/>
    <property type="match status" value="1"/>
</dbReference>
<feature type="domain" description="DUF1707" evidence="1">
    <location>
        <begin position="2"/>
        <end position="54"/>
    </location>
</feature>
<name>A0A652YRP0_NOCGL</name>
<reference evidence="2" key="1">
    <citation type="submission" date="2019-07" db="EMBL/GenBank/DDBJ databases">
        <title>Genomic Encyclopedia of Type Strains, Phase IV (KMG-IV): sequencing the most valuable type-strain genomes for metagenomic binning, comparative biology and taxonomic classification.</title>
        <authorList>
            <person name="Goeker M."/>
        </authorList>
    </citation>
    <scope>NUCLEOTIDE SEQUENCE</scope>
    <source>
        <strain evidence="2">DSM 44596</strain>
    </source>
</reference>
<gene>
    <name evidence="2" type="ORF">FNL38_103587</name>
</gene>